<keyword evidence="1" id="KW-1133">Transmembrane helix</keyword>
<gene>
    <name evidence="3" type="ORF">L3V18_18050</name>
</gene>
<dbReference type="EMBL" id="JAKJPO010000019">
    <property type="protein sequence ID" value="MCF7223668.1"/>
    <property type="molecule type" value="Genomic_DNA"/>
</dbReference>
<keyword evidence="4" id="KW-1185">Reference proteome</keyword>
<evidence type="ECO:0000259" key="2">
    <source>
        <dbReference type="Pfam" id="PF02517"/>
    </source>
</evidence>
<feature type="transmembrane region" description="Helical" evidence="1">
    <location>
        <begin position="34"/>
        <end position="61"/>
    </location>
</feature>
<organism evidence="3 4">
    <name type="scientific">Marilutibacter chinensis</name>
    <dbReference type="NCBI Taxonomy" id="2912247"/>
    <lineage>
        <taxon>Bacteria</taxon>
        <taxon>Pseudomonadati</taxon>
        <taxon>Pseudomonadota</taxon>
        <taxon>Gammaproteobacteria</taxon>
        <taxon>Lysobacterales</taxon>
        <taxon>Lysobacteraceae</taxon>
        <taxon>Marilutibacter</taxon>
    </lineage>
</organism>
<feature type="transmembrane region" description="Helical" evidence="1">
    <location>
        <begin position="156"/>
        <end position="181"/>
    </location>
</feature>
<dbReference type="PANTHER" id="PTHR36435">
    <property type="entry name" value="SLR1288 PROTEIN"/>
    <property type="match status" value="1"/>
</dbReference>
<name>A0ABS9HZ65_9GAMM</name>
<keyword evidence="3" id="KW-0645">Protease</keyword>
<evidence type="ECO:0000256" key="1">
    <source>
        <dbReference type="SAM" id="Phobius"/>
    </source>
</evidence>
<dbReference type="InterPro" id="IPR003675">
    <property type="entry name" value="Rce1/LyrA-like_dom"/>
</dbReference>
<dbReference type="Proteomes" id="UP001430796">
    <property type="component" value="Unassembled WGS sequence"/>
</dbReference>
<evidence type="ECO:0000313" key="4">
    <source>
        <dbReference type="Proteomes" id="UP001430796"/>
    </source>
</evidence>
<reference evidence="4" key="2">
    <citation type="submission" date="2022-01" db="EMBL/GenBank/DDBJ databases">
        <title>Lysobacter chinensis sp. nov., a bacterium isolated from cow dung compost.</title>
        <authorList>
            <person name="Zhou L.Y."/>
        </authorList>
    </citation>
    <scope>NUCLEOTIDE SEQUENCE [LARGE SCALE GENOMIC DNA]</scope>
    <source>
        <strain evidence="4">TLK-CK17</strain>
    </source>
</reference>
<feature type="transmembrane region" description="Helical" evidence="1">
    <location>
        <begin position="202"/>
        <end position="221"/>
    </location>
</feature>
<keyword evidence="3" id="KW-0482">Metalloprotease</keyword>
<feature type="transmembrane region" description="Helical" evidence="1">
    <location>
        <begin position="122"/>
        <end position="144"/>
    </location>
</feature>
<sequence>MSATELHGRSEPPPLPMAAPGGLGRALLGFTADLLATVAVMLVLSTVLMIGWMLWTAFIAAPGDLAGLAGRLRPDAQPQGATLVWMTLLSMAPAVLLIYFLRRRAGAGERAASRAALARASTWGWMLATGLAVLAFSLAIGWLGERLGTTPVPTNLAMVEAAFTDSPVFMLVFAIVLAPAYEELLFRRVLFGRLWQAGRPGLGMLLSGAVFALVHEVPGLSDNPWQAVLQLWLVYAAMGAAFAWVYRRTGTLWAAIGAHTINNALACALLLTGHG</sequence>
<proteinExistence type="predicted"/>
<feature type="transmembrane region" description="Helical" evidence="1">
    <location>
        <begin position="252"/>
        <end position="271"/>
    </location>
</feature>
<reference evidence="3 4" key="1">
    <citation type="submission" date="2022-01" db="EMBL/GenBank/DDBJ databases">
        <title>Lysobacter chinensis sp. nov., a bacterium isolated from cow dung compost.</title>
        <authorList>
            <person name="Liu Y."/>
        </authorList>
    </citation>
    <scope>NUCLEOTIDE SEQUENCE [LARGE SCALE GENOMIC DNA]</scope>
    <source>
        <strain evidence="3 4">TLK-CK17</strain>
    </source>
</reference>
<feature type="transmembrane region" description="Helical" evidence="1">
    <location>
        <begin position="227"/>
        <end position="245"/>
    </location>
</feature>
<feature type="transmembrane region" description="Helical" evidence="1">
    <location>
        <begin position="81"/>
        <end position="101"/>
    </location>
</feature>
<keyword evidence="1" id="KW-0472">Membrane</keyword>
<keyword evidence="3" id="KW-0378">Hydrolase</keyword>
<reference evidence="3 4" key="3">
    <citation type="submission" date="2022-01" db="EMBL/GenBank/DDBJ databases">
        <authorList>
            <person name="Zhou L.Y."/>
        </authorList>
    </citation>
    <scope>NUCLEOTIDE SEQUENCE [LARGE SCALE GENOMIC DNA]</scope>
    <source>
        <strain evidence="3 4">TLK-CK17</strain>
    </source>
</reference>
<evidence type="ECO:0000313" key="3">
    <source>
        <dbReference type="EMBL" id="MCF7223668.1"/>
    </source>
</evidence>
<comment type="caution">
    <text evidence="3">The sequence shown here is derived from an EMBL/GenBank/DDBJ whole genome shotgun (WGS) entry which is preliminary data.</text>
</comment>
<keyword evidence="1" id="KW-0812">Transmembrane</keyword>
<dbReference type="PANTHER" id="PTHR36435:SF1">
    <property type="entry name" value="CAAX AMINO TERMINAL PROTEASE FAMILY PROTEIN"/>
    <property type="match status" value="1"/>
</dbReference>
<accession>A0ABS9HZ65</accession>
<dbReference type="RefSeq" id="WP_237056816.1">
    <property type="nucleotide sequence ID" value="NZ_JAKJPO010000019.1"/>
</dbReference>
<protein>
    <submittedName>
        <fullName evidence="3">CPBP family intramembrane metalloprotease</fullName>
    </submittedName>
</protein>
<dbReference type="Pfam" id="PF02517">
    <property type="entry name" value="Rce1-like"/>
    <property type="match status" value="1"/>
</dbReference>
<dbReference type="GO" id="GO:0008237">
    <property type="term" value="F:metallopeptidase activity"/>
    <property type="evidence" value="ECO:0007669"/>
    <property type="project" value="UniProtKB-KW"/>
</dbReference>
<feature type="domain" description="CAAX prenyl protease 2/Lysostaphin resistance protein A-like" evidence="2">
    <location>
        <begin position="166"/>
        <end position="265"/>
    </location>
</feature>
<dbReference type="InterPro" id="IPR052710">
    <property type="entry name" value="CAAX_protease"/>
</dbReference>